<proteinExistence type="predicted"/>
<keyword evidence="3" id="KW-1185">Reference proteome</keyword>
<sequence>MSPSAIRSLVLASLPLLAAAASTSTASTASTASLLTVFGPAALDAQAAATFLGCVNATGDNYGVYVEDAGTTVVVPLDARRVDLATTDAALLGCLEASNDAMYVAAESTELTAAATKGAVALDGASYEWLVANGAAGKVVTGQKAPELSGRAADAQTYSAYLDSTARGCENHDHHTYSENHCHAVRQAYKSVSFENTHGGTLHMSIWPHHDCDKNDARSFVVTGRTVGDCQNRDTFSWNGHY</sequence>
<feature type="signal peptide" evidence="1">
    <location>
        <begin position="1"/>
        <end position="20"/>
    </location>
</feature>
<organism evidence="2 3">
    <name type="scientific">Sporothrix curviconia</name>
    <dbReference type="NCBI Taxonomy" id="1260050"/>
    <lineage>
        <taxon>Eukaryota</taxon>
        <taxon>Fungi</taxon>
        <taxon>Dikarya</taxon>
        <taxon>Ascomycota</taxon>
        <taxon>Pezizomycotina</taxon>
        <taxon>Sordariomycetes</taxon>
        <taxon>Sordariomycetidae</taxon>
        <taxon>Ophiostomatales</taxon>
        <taxon>Ophiostomataceae</taxon>
        <taxon>Sporothrix</taxon>
    </lineage>
</organism>
<evidence type="ECO:0000313" key="3">
    <source>
        <dbReference type="Proteomes" id="UP001642405"/>
    </source>
</evidence>
<gene>
    <name evidence="2" type="ORF">SCUCBS95973_000662</name>
</gene>
<keyword evidence="1" id="KW-0732">Signal</keyword>
<evidence type="ECO:0000313" key="2">
    <source>
        <dbReference type="EMBL" id="CAK7210053.1"/>
    </source>
</evidence>
<dbReference type="Proteomes" id="UP001642405">
    <property type="component" value="Unassembled WGS sequence"/>
</dbReference>
<protein>
    <submittedName>
        <fullName evidence="2">Uncharacterized protein</fullName>
    </submittedName>
</protein>
<accession>A0ABP0AS23</accession>
<comment type="caution">
    <text evidence="2">The sequence shown here is derived from an EMBL/GenBank/DDBJ whole genome shotgun (WGS) entry which is preliminary data.</text>
</comment>
<feature type="chain" id="PRO_5045867731" evidence="1">
    <location>
        <begin position="21"/>
        <end position="242"/>
    </location>
</feature>
<dbReference type="EMBL" id="CAWUHB010000002">
    <property type="protein sequence ID" value="CAK7210053.1"/>
    <property type="molecule type" value="Genomic_DNA"/>
</dbReference>
<name>A0ABP0AS23_9PEZI</name>
<reference evidence="2 3" key="1">
    <citation type="submission" date="2024-01" db="EMBL/GenBank/DDBJ databases">
        <authorList>
            <person name="Allen C."/>
            <person name="Tagirdzhanova G."/>
        </authorList>
    </citation>
    <scope>NUCLEOTIDE SEQUENCE [LARGE SCALE GENOMIC DNA]</scope>
</reference>
<evidence type="ECO:0000256" key="1">
    <source>
        <dbReference type="SAM" id="SignalP"/>
    </source>
</evidence>